<feature type="signal peptide" evidence="1">
    <location>
        <begin position="1"/>
        <end position="19"/>
    </location>
</feature>
<evidence type="ECO:0000259" key="2">
    <source>
        <dbReference type="Pfam" id="PF07602"/>
    </source>
</evidence>
<name>A0A2U1B7I8_9BACT</name>
<gene>
    <name evidence="4" type="ORF">C8D82_1064</name>
</gene>
<dbReference type="InterPro" id="IPR039448">
    <property type="entry name" value="Beta_helix"/>
</dbReference>
<organism evidence="4 5">
    <name type="scientific">Victivallis vadensis</name>
    <dbReference type="NCBI Taxonomy" id="172901"/>
    <lineage>
        <taxon>Bacteria</taxon>
        <taxon>Pseudomonadati</taxon>
        <taxon>Lentisphaerota</taxon>
        <taxon>Lentisphaeria</taxon>
        <taxon>Victivallales</taxon>
        <taxon>Victivallaceae</taxon>
        <taxon>Victivallis</taxon>
    </lineage>
</organism>
<dbReference type="GeneID" id="78294441"/>
<evidence type="ECO:0000313" key="4">
    <source>
        <dbReference type="EMBL" id="PVY44487.1"/>
    </source>
</evidence>
<feature type="chain" id="PRO_5015539645" evidence="1">
    <location>
        <begin position="20"/>
        <end position="1005"/>
    </location>
</feature>
<feature type="domain" description="DUF1565" evidence="2">
    <location>
        <begin position="262"/>
        <end position="303"/>
    </location>
</feature>
<dbReference type="InterPro" id="IPR011459">
    <property type="entry name" value="DUF1565"/>
</dbReference>
<protein>
    <submittedName>
        <fullName evidence="4">Uncharacterized protein DUF1565</fullName>
    </submittedName>
</protein>
<dbReference type="EMBL" id="QEKH01000006">
    <property type="protein sequence ID" value="PVY44487.1"/>
    <property type="molecule type" value="Genomic_DNA"/>
</dbReference>
<keyword evidence="1" id="KW-0732">Signal</keyword>
<dbReference type="Pfam" id="PF13229">
    <property type="entry name" value="Beta_helix"/>
    <property type="match status" value="1"/>
</dbReference>
<dbReference type="Gene3D" id="2.160.20.10">
    <property type="entry name" value="Single-stranded right-handed beta-helix, Pectin lyase-like"/>
    <property type="match status" value="2"/>
</dbReference>
<dbReference type="RefSeq" id="WP_165832829.1">
    <property type="nucleotide sequence ID" value="NZ_CABMMC010000077.1"/>
</dbReference>
<dbReference type="Proteomes" id="UP000245959">
    <property type="component" value="Unassembled WGS sequence"/>
</dbReference>
<evidence type="ECO:0000256" key="1">
    <source>
        <dbReference type="SAM" id="SignalP"/>
    </source>
</evidence>
<proteinExistence type="predicted"/>
<evidence type="ECO:0000313" key="5">
    <source>
        <dbReference type="Proteomes" id="UP000245959"/>
    </source>
</evidence>
<sequence>MKKWSVVFGVLAFIPAAWAGPVLRWDGTETIPQFRRFDAAGKQDQAVPAAVRDAETGRFRYVFDGRSLLAASYKLNGAQTLRVQVRFKAPPQGVLLARNRPAEGVRGFEFGFSGRHHSDFRGSSPAGFISDGYARGIVGILGTGIECRPGVRYEYIVRFEPGKFCAVTVIDRSSGEIVYGGSVPCPAVGALAEKAGNRLLCVGGRRSHSRLCEYLVPEGTEIFGITVWDRALTIPELRRELGLPEGSAVKEHPAAVRFVDPVSGDDANAGISPEKPFRSIGRAVAAAAPGDTVKLAPGIYFEQVNILKGGTPEAPLTIQGDPAAPGKVIVTGAVREIREGKVKWKLEDEQARIYSVPLAERPVRVLYDGVNLPAGDTLKSLREMMTTGEPRMPLPFHGHYYDAESKKLYVRLHIGGKYGSRDPNEHVMSVASRCWAGGFNGRAGYQPKDSNFFVKTGDRAGLVIDGITFETPGTAAVVAVRSGGIVVRNCVFSGCRWAVAGSGTDDVFVENCLYQLKDLWGEAKELIGKRKPDPQDPAWYSKWQWLPKHVSDYTKSHETGVFLNAGKRWHLRNSIIENAFDGLSCFSMDRAEDTQIYGNRFEKLLDNAIEVENHAKNVRIYNNVFIDMPDPISDQPLGGLPWPGPVFVYRNIFYENPESKEVRTVRSHGAFKFGANWLNWERIREMGNGAPDAETRTRISKRFLFAPYPGFLVFNNTIDLPDHCLINRVQRRYMEFVNFRFFNNIISCREILWETPGYQGLLEFFNNLEVAPKENGVIAGAGGKKLASLDGTVFDRPGDRRYELRRDSAAAGLGTLLIGEIDASEDAGAVSRGQRWSAGEGPGKAPEPARLSPFARKVLYEPALVRAAGPVAGRWGVYAPEERFRIAVPAGTVPESGTVEIIFRAAAFGETEVLAGCGDFSLTVAGDGAGRTVTASGGVALPAGTDRESWRTLTLKLDGRNASLALDGAPARRLPSRPAAGETIFVNVGRNPVFDVLISETPGVL</sequence>
<dbReference type="AlphaFoldDB" id="A0A2U1B7I8"/>
<comment type="caution">
    <text evidence="4">The sequence shown here is derived from an EMBL/GenBank/DDBJ whole genome shotgun (WGS) entry which is preliminary data.</text>
</comment>
<keyword evidence="5" id="KW-1185">Reference proteome</keyword>
<dbReference type="SUPFAM" id="SSF51126">
    <property type="entry name" value="Pectin lyase-like"/>
    <property type="match status" value="1"/>
</dbReference>
<accession>A0A2U1B7I8</accession>
<feature type="domain" description="Right handed beta helix" evidence="3">
    <location>
        <begin position="460"/>
        <end position="627"/>
    </location>
</feature>
<dbReference type="Pfam" id="PF07602">
    <property type="entry name" value="DUF1565"/>
    <property type="match status" value="1"/>
</dbReference>
<dbReference type="InterPro" id="IPR012334">
    <property type="entry name" value="Pectin_lyas_fold"/>
</dbReference>
<dbReference type="InterPro" id="IPR011050">
    <property type="entry name" value="Pectin_lyase_fold/virulence"/>
</dbReference>
<reference evidence="4 5" key="1">
    <citation type="submission" date="2018-04" db="EMBL/GenBank/DDBJ databases">
        <title>Genomic Encyclopedia of Type Strains, Phase IV (KMG-IV): sequencing the most valuable type-strain genomes for metagenomic binning, comparative biology and taxonomic classification.</title>
        <authorList>
            <person name="Goeker M."/>
        </authorList>
    </citation>
    <scope>NUCLEOTIDE SEQUENCE [LARGE SCALE GENOMIC DNA]</scope>
    <source>
        <strain evidence="4 5">DSM 14823</strain>
    </source>
</reference>
<evidence type="ECO:0000259" key="3">
    <source>
        <dbReference type="Pfam" id="PF13229"/>
    </source>
</evidence>